<protein>
    <submittedName>
        <fullName evidence="1">Pseudouridine synthase</fullName>
    </submittedName>
</protein>
<name>A0ACD3BAC3_9AGAR</name>
<evidence type="ECO:0000313" key="1">
    <source>
        <dbReference type="EMBL" id="TFK75003.1"/>
    </source>
</evidence>
<dbReference type="Proteomes" id="UP000308600">
    <property type="component" value="Unassembled WGS sequence"/>
</dbReference>
<sequence>MDTDTTPPSPTSAKRLLEESSGIPSLPKRLKLSDHQPSKDADPISAASGATSHLPVEPSEKAAELEKSPKKKRDAAGFPKSRKGKDKDNRNPGRKRRGTRNEESKGETSLEQVEPKESRLPKRQCALLLGFCGSQYSGMQIQPNVRTIENVVFDVLVKIGAVSKDNADDPVKVNIGRAARTDAGVHAAGNVVSLKMITTVPGVPNLVESVNAELPPDIRLWGYVRVQNKFNARLLCDSRKYTYFFPTYILLPPKFGCNLDRVLKGYAASLPPSSRPVPSKPDTSFWTIDDATKEDELRRKREWRVKPDILQKLRIIAKKYDGTHNFHNFTVGRVFSDRSNQRHMKKIEVADPVVYGNTEWISVVFHGQSFMLHQRKMMSGMILTARLEVPESMIDELFGPPIVFIPKMPSLGLLLEGPIYDSYNSKIAKVNETLQPTDAEYRPPIDFGIHAAAIEEFKQKHIYDNMRLVEDRNGLFDQWIRAVDSYAGNDLLYLNPRGIIPEIAKIKKDQRRENPFRERKLFNCTSFTTEGQLTEKSLDDGEESDTAIEKRTLLDTEG</sequence>
<accession>A0ACD3BAC3</accession>
<evidence type="ECO:0000313" key="2">
    <source>
        <dbReference type="Proteomes" id="UP000308600"/>
    </source>
</evidence>
<proteinExistence type="predicted"/>
<keyword evidence="2" id="KW-1185">Reference proteome</keyword>
<dbReference type="EMBL" id="ML208265">
    <property type="protein sequence ID" value="TFK75003.1"/>
    <property type="molecule type" value="Genomic_DNA"/>
</dbReference>
<reference evidence="1 2" key="1">
    <citation type="journal article" date="2019" name="Nat. Ecol. Evol.">
        <title>Megaphylogeny resolves global patterns of mushroom evolution.</title>
        <authorList>
            <person name="Varga T."/>
            <person name="Krizsan K."/>
            <person name="Foldi C."/>
            <person name="Dima B."/>
            <person name="Sanchez-Garcia M."/>
            <person name="Sanchez-Ramirez S."/>
            <person name="Szollosi G.J."/>
            <person name="Szarkandi J.G."/>
            <person name="Papp V."/>
            <person name="Albert L."/>
            <person name="Andreopoulos W."/>
            <person name="Angelini C."/>
            <person name="Antonin V."/>
            <person name="Barry K.W."/>
            <person name="Bougher N.L."/>
            <person name="Buchanan P."/>
            <person name="Buyck B."/>
            <person name="Bense V."/>
            <person name="Catcheside P."/>
            <person name="Chovatia M."/>
            <person name="Cooper J."/>
            <person name="Damon W."/>
            <person name="Desjardin D."/>
            <person name="Finy P."/>
            <person name="Geml J."/>
            <person name="Haridas S."/>
            <person name="Hughes K."/>
            <person name="Justo A."/>
            <person name="Karasinski D."/>
            <person name="Kautmanova I."/>
            <person name="Kiss B."/>
            <person name="Kocsube S."/>
            <person name="Kotiranta H."/>
            <person name="LaButti K.M."/>
            <person name="Lechner B.E."/>
            <person name="Liimatainen K."/>
            <person name="Lipzen A."/>
            <person name="Lukacs Z."/>
            <person name="Mihaltcheva S."/>
            <person name="Morgado L.N."/>
            <person name="Niskanen T."/>
            <person name="Noordeloos M.E."/>
            <person name="Ohm R.A."/>
            <person name="Ortiz-Santana B."/>
            <person name="Ovrebo C."/>
            <person name="Racz N."/>
            <person name="Riley R."/>
            <person name="Savchenko A."/>
            <person name="Shiryaev A."/>
            <person name="Soop K."/>
            <person name="Spirin V."/>
            <person name="Szebenyi C."/>
            <person name="Tomsovsky M."/>
            <person name="Tulloss R.E."/>
            <person name="Uehling J."/>
            <person name="Grigoriev I.V."/>
            <person name="Vagvolgyi C."/>
            <person name="Papp T."/>
            <person name="Martin F.M."/>
            <person name="Miettinen O."/>
            <person name="Hibbett D.S."/>
            <person name="Nagy L.G."/>
        </authorList>
    </citation>
    <scope>NUCLEOTIDE SEQUENCE [LARGE SCALE GENOMIC DNA]</scope>
    <source>
        <strain evidence="1 2">NL-1719</strain>
    </source>
</reference>
<organism evidence="1 2">
    <name type="scientific">Pluteus cervinus</name>
    <dbReference type="NCBI Taxonomy" id="181527"/>
    <lineage>
        <taxon>Eukaryota</taxon>
        <taxon>Fungi</taxon>
        <taxon>Dikarya</taxon>
        <taxon>Basidiomycota</taxon>
        <taxon>Agaricomycotina</taxon>
        <taxon>Agaricomycetes</taxon>
        <taxon>Agaricomycetidae</taxon>
        <taxon>Agaricales</taxon>
        <taxon>Pluteineae</taxon>
        <taxon>Pluteaceae</taxon>
        <taxon>Pluteus</taxon>
    </lineage>
</organism>
<gene>
    <name evidence="1" type="ORF">BDN72DRAFT_945179</name>
</gene>